<dbReference type="Proteomes" id="UP000647587">
    <property type="component" value="Unassembled WGS sequence"/>
</dbReference>
<gene>
    <name evidence="2" type="ORF">GCM10008955_08150</name>
</gene>
<dbReference type="RefSeq" id="WP_189004787.1">
    <property type="nucleotide sequence ID" value="NZ_BMPP01000002.1"/>
</dbReference>
<dbReference type="PROSITE" id="PS51257">
    <property type="entry name" value="PROKAR_LIPOPROTEIN"/>
    <property type="match status" value="1"/>
</dbReference>
<protein>
    <recommendedName>
        <fullName evidence="4">Lipoprotein</fullName>
    </recommendedName>
</protein>
<feature type="chain" id="PRO_5046181881" description="Lipoprotein" evidence="1">
    <location>
        <begin position="21"/>
        <end position="174"/>
    </location>
</feature>
<reference evidence="3" key="1">
    <citation type="journal article" date="2019" name="Int. J. Syst. Evol. Microbiol.">
        <title>The Global Catalogue of Microorganisms (GCM) 10K type strain sequencing project: providing services to taxonomists for standard genome sequencing and annotation.</title>
        <authorList>
            <consortium name="The Broad Institute Genomics Platform"/>
            <consortium name="The Broad Institute Genome Sequencing Center for Infectious Disease"/>
            <person name="Wu L."/>
            <person name="Ma J."/>
        </authorList>
    </citation>
    <scope>NUCLEOTIDE SEQUENCE [LARGE SCALE GENOMIC DNA]</scope>
    <source>
        <strain evidence="3">JCM 30331</strain>
    </source>
</reference>
<evidence type="ECO:0000313" key="3">
    <source>
        <dbReference type="Proteomes" id="UP000647587"/>
    </source>
</evidence>
<feature type="signal peptide" evidence="1">
    <location>
        <begin position="1"/>
        <end position="20"/>
    </location>
</feature>
<evidence type="ECO:0000313" key="2">
    <source>
        <dbReference type="EMBL" id="GGK17037.1"/>
    </source>
</evidence>
<evidence type="ECO:0008006" key="4">
    <source>
        <dbReference type="Google" id="ProtNLM"/>
    </source>
</evidence>
<proteinExistence type="predicted"/>
<name>A0ABQ2EML7_9DEIO</name>
<keyword evidence="1" id="KW-0732">Signal</keyword>
<organism evidence="2 3">
    <name type="scientific">Deinococcus malanensis</name>
    <dbReference type="NCBI Taxonomy" id="1706855"/>
    <lineage>
        <taxon>Bacteria</taxon>
        <taxon>Thermotogati</taxon>
        <taxon>Deinococcota</taxon>
        <taxon>Deinococci</taxon>
        <taxon>Deinococcales</taxon>
        <taxon>Deinococcaceae</taxon>
        <taxon>Deinococcus</taxon>
    </lineage>
</organism>
<dbReference type="EMBL" id="BMPP01000002">
    <property type="protein sequence ID" value="GGK17037.1"/>
    <property type="molecule type" value="Genomic_DNA"/>
</dbReference>
<sequence>MHKLKLLLLLPLLGSCGVIPLPETTVPDFHFLYAVNDLRPAEVLYMADNQLDYLEIPPLPYRGITFDALLVSRGADPVVRLQVFASASRPQCPVVPSTVPDHGDALRCPGPAGGEALTEVALRPHEGTQVRLKGEQLDQSVRTGRLYLGIRVLEGAPQATDRVDVVQIRVQGRL</sequence>
<comment type="caution">
    <text evidence="2">The sequence shown here is derived from an EMBL/GenBank/DDBJ whole genome shotgun (WGS) entry which is preliminary data.</text>
</comment>
<keyword evidence="3" id="KW-1185">Reference proteome</keyword>
<accession>A0ABQ2EML7</accession>
<evidence type="ECO:0000256" key="1">
    <source>
        <dbReference type="SAM" id="SignalP"/>
    </source>
</evidence>